<gene>
    <name evidence="1" type="ORF">ABS768_07435</name>
</gene>
<dbReference type="Proteomes" id="UP001629059">
    <property type="component" value="Unassembled WGS sequence"/>
</dbReference>
<evidence type="ECO:0000313" key="1">
    <source>
        <dbReference type="EMBL" id="MFL9837323.1"/>
    </source>
</evidence>
<organism evidence="1 2">
    <name type="scientific">Flavobacterium rhizophilum</name>
    <dbReference type="NCBI Taxonomy" id="3163296"/>
    <lineage>
        <taxon>Bacteria</taxon>
        <taxon>Pseudomonadati</taxon>
        <taxon>Bacteroidota</taxon>
        <taxon>Flavobacteriia</taxon>
        <taxon>Flavobacteriales</taxon>
        <taxon>Flavobacteriaceae</taxon>
        <taxon>Flavobacterium</taxon>
    </lineage>
</organism>
<dbReference type="EMBL" id="JBELQB010000005">
    <property type="protein sequence ID" value="MFL9837323.1"/>
    <property type="molecule type" value="Genomic_DNA"/>
</dbReference>
<accession>A0ABW8YBC7</accession>
<comment type="caution">
    <text evidence="1">The sequence shown here is derived from an EMBL/GenBank/DDBJ whole genome shotgun (WGS) entry which is preliminary data.</text>
</comment>
<dbReference type="RefSeq" id="WP_408074334.1">
    <property type="nucleotide sequence ID" value="NZ_JBELQB010000005.1"/>
</dbReference>
<protein>
    <submittedName>
        <fullName evidence="1">DUF5908 family protein</fullName>
    </submittedName>
</protein>
<sequence>MAIEIKELRIKVTVAENQRESYTAAPESDNVVRKEMISEIVKECTRSVLEIMKERAER</sequence>
<dbReference type="InterPro" id="IPR045459">
    <property type="entry name" value="DUF5908"/>
</dbReference>
<proteinExistence type="predicted"/>
<keyword evidence="2" id="KW-1185">Reference proteome</keyword>
<name>A0ABW8YBC7_9FLAO</name>
<reference evidence="1 2" key="1">
    <citation type="submission" date="2024-06" db="EMBL/GenBank/DDBJ databases">
        <authorList>
            <person name="Kaempfer P."/>
            <person name="Viver T."/>
        </authorList>
    </citation>
    <scope>NUCLEOTIDE SEQUENCE [LARGE SCALE GENOMIC DNA]</scope>
    <source>
        <strain evidence="1 2">ST-75</strain>
    </source>
</reference>
<evidence type="ECO:0000313" key="2">
    <source>
        <dbReference type="Proteomes" id="UP001629059"/>
    </source>
</evidence>
<dbReference type="Pfam" id="PF19265">
    <property type="entry name" value="DUF5908"/>
    <property type="match status" value="1"/>
</dbReference>